<feature type="domain" description="BTB" evidence="1">
    <location>
        <begin position="21"/>
        <end position="88"/>
    </location>
</feature>
<dbReference type="AlphaFoldDB" id="A0AAD6RZC8"/>
<accession>A0AAD6RZC8</accession>
<gene>
    <name evidence="2" type="ORF">C8F04DRAFT_1151861</name>
</gene>
<dbReference type="Pfam" id="PF00651">
    <property type="entry name" value="BTB"/>
    <property type="match status" value="1"/>
</dbReference>
<organism evidence="2 3">
    <name type="scientific">Mycena alexandri</name>
    <dbReference type="NCBI Taxonomy" id="1745969"/>
    <lineage>
        <taxon>Eukaryota</taxon>
        <taxon>Fungi</taxon>
        <taxon>Dikarya</taxon>
        <taxon>Basidiomycota</taxon>
        <taxon>Agaricomycotina</taxon>
        <taxon>Agaricomycetes</taxon>
        <taxon>Agaricomycetidae</taxon>
        <taxon>Agaricales</taxon>
        <taxon>Marasmiineae</taxon>
        <taxon>Mycenaceae</taxon>
        <taxon>Mycena</taxon>
    </lineage>
</organism>
<dbReference type="InterPro" id="IPR000210">
    <property type="entry name" value="BTB/POZ_dom"/>
</dbReference>
<evidence type="ECO:0000259" key="1">
    <source>
        <dbReference type="PROSITE" id="PS50097"/>
    </source>
</evidence>
<dbReference type="Gene3D" id="3.30.710.10">
    <property type="entry name" value="Potassium Channel Kv1.1, Chain A"/>
    <property type="match status" value="1"/>
</dbReference>
<dbReference type="EMBL" id="JARJCM010000344">
    <property type="protein sequence ID" value="KAJ7018334.1"/>
    <property type="molecule type" value="Genomic_DNA"/>
</dbReference>
<dbReference type="InterPro" id="IPR011333">
    <property type="entry name" value="SKP1/BTB/POZ_sf"/>
</dbReference>
<reference evidence="2" key="1">
    <citation type="submission" date="2023-03" db="EMBL/GenBank/DDBJ databases">
        <title>Massive genome expansion in bonnet fungi (Mycena s.s.) driven by repeated elements and novel gene families across ecological guilds.</title>
        <authorList>
            <consortium name="Lawrence Berkeley National Laboratory"/>
            <person name="Harder C.B."/>
            <person name="Miyauchi S."/>
            <person name="Viragh M."/>
            <person name="Kuo A."/>
            <person name="Thoen E."/>
            <person name="Andreopoulos B."/>
            <person name="Lu D."/>
            <person name="Skrede I."/>
            <person name="Drula E."/>
            <person name="Henrissat B."/>
            <person name="Morin E."/>
            <person name="Kohler A."/>
            <person name="Barry K."/>
            <person name="LaButti K."/>
            <person name="Morin E."/>
            <person name="Salamov A."/>
            <person name="Lipzen A."/>
            <person name="Mereny Z."/>
            <person name="Hegedus B."/>
            <person name="Baldrian P."/>
            <person name="Stursova M."/>
            <person name="Weitz H."/>
            <person name="Taylor A."/>
            <person name="Grigoriev I.V."/>
            <person name="Nagy L.G."/>
            <person name="Martin F."/>
            <person name="Kauserud H."/>
        </authorList>
    </citation>
    <scope>NUCLEOTIDE SEQUENCE</scope>
    <source>
        <strain evidence="2">CBHHK200</strain>
    </source>
</reference>
<name>A0AAD6RZC8_9AGAR</name>
<dbReference type="PROSITE" id="PS50097">
    <property type="entry name" value="BTB"/>
    <property type="match status" value="1"/>
</dbReference>
<keyword evidence="3" id="KW-1185">Reference proteome</keyword>
<dbReference type="Proteomes" id="UP001218188">
    <property type="component" value="Unassembled WGS sequence"/>
</dbReference>
<evidence type="ECO:0000313" key="3">
    <source>
        <dbReference type="Proteomes" id="UP001218188"/>
    </source>
</evidence>
<dbReference type="CDD" id="cd18186">
    <property type="entry name" value="BTB_POZ_ZBTB_KLHL-like"/>
    <property type="match status" value="1"/>
</dbReference>
<evidence type="ECO:0000313" key="2">
    <source>
        <dbReference type="EMBL" id="KAJ7018334.1"/>
    </source>
</evidence>
<dbReference type="SUPFAM" id="SSF54695">
    <property type="entry name" value="POZ domain"/>
    <property type="match status" value="1"/>
</dbReference>
<proteinExistence type="predicted"/>
<comment type="caution">
    <text evidence="2">The sequence shown here is derived from an EMBL/GenBank/DDBJ whole genome shotgun (WGS) entry which is preliminary data.</text>
</comment>
<protein>
    <recommendedName>
        <fullName evidence="1">BTB domain-containing protein</fullName>
    </recommendedName>
</protein>
<sequence length="318" mass="35506">MSSPSATEKKTSTTRSTMWHSDGSVILQAQDTQFRVHWSILALNSTFFRDLQGLPQPPGQPTIDGCPVIDLAGDDVTDVEYLLKALYSPPFLCQKALPLAVIAAHIRLGRKYDFREVLDLAVERLSFDNPTTLAEYDALPAPYPTRILPYDGIEFDIITLARENAIMSVLPCAYYHLLILHKTVDKLFEGVQRSDGSRASLSLNALRECVSGRDKLMHAQLDQQGSCGWYRFWAPGSDCTNSNGRCAQTRDARLRAYLDSPALRALAGFDPQHEANKQVCSACKHHISQSNADGRRKTWDRLPAFFGLPPWGELKDQP</sequence>